<dbReference type="InterPro" id="IPR017937">
    <property type="entry name" value="Thioredoxin_CS"/>
</dbReference>
<dbReference type="SUPFAM" id="SSF52833">
    <property type="entry name" value="Thioredoxin-like"/>
    <property type="match status" value="1"/>
</dbReference>
<proteinExistence type="inferred from homology"/>
<dbReference type="PANTHER" id="PTHR18929">
    <property type="entry name" value="PROTEIN DISULFIDE ISOMERASE"/>
    <property type="match status" value="1"/>
</dbReference>
<dbReference type="InterPro" id="IPR013766">
    <property type="entry name" value="Thioredoxin_domain"/>
</dbReference>
<comment type="caution">
    <text evidence="3">The sequence shown here is derived from an EMBL/GenBank/DDBJ whole genome shotgun (WGS) entry which is preliminary data.</text>
</comment>
<dbReference type="AlphaFoldDB" id="A0ABD1Q991"/>
<name>A0ABD1Q991_9LAMI</name>
<reference evidence="4" key="1">
    <citation type="submission" date="2024-07" db="EMBL/GenBank/DDBJ databases">
        <title>Two chromosome-level genome assemblies of Korean endemic species Abeliophyllum distichum and Forsythia ovata (Oleaceae).</title>
        <authorList>
            <person name="Jang H."/>
        </authorList>
    </citation>
    <scope>NUCLEOTIDE SEQUENCE [LARGE SCALE GENOMIC DNA]</scope>
</reference>
<dbReference type="InterPro" id="IPR036249">
    <property type="entry name" value="Thioredoxin-like_sf"/>
</dbReference>
<dbReference type="PROSITE" id="PS00194">
    <property type="entry name" value="THIOREDOXIN_1"/>
    <property type="match status" value="1"/>
</dbReference>
<dbReference type="EMBL" id="JBFOLJ010000015">
    <property type="protein sequence ID" value="KAL2472737.1"/>
    <property type="molecule type" value="Genomic_DNA"/>
</dbReference>
<dbReference type="PANTHER" id="PTHR18929:SF246">
    <property type="entry name" value="PROTEIN DISULFIDE ISOMERASE-LIKE 1-4"/>
    <property type="match status" value="1"/>
</dbReference>
<organism evidence="3 4">
    <name type="scientific">Forsythia ovata</name>
    <dbReference type="NCBI Taxonomy" id="205694"/>
    <lineage>
        <taxon>Eukaryota</taxon>
        <taxon>Viridiplantae</taxon>
        <taxon>Streptophyta</taxon>
        <taxon>Embryophyta</taxon>
        <taxon>Tracheophyta</taxon>
        <taxon>Spermatophyta</taxon>
        <taxon>Magnoliopsida</taxon>
        <taxon>eudicotyledons</taxon>
        <taxon>Gunneridae</taxon>
        <taxon>Pentapetalae</taxon>
        <taxon>asterids</taxon>
        <taxon>lamiids</taxon>
        <taxon>Lamiales</taxon>
        <taxon>Oleaceae</taxon>
        <taxon>Forsythieae</taxon>
        <taxon>Forsythia</taxon>
    </lineage>
</organism>
<dbReference type="Proteomes" id="UP001604277">
    <property type="component" value="Unassembled WGS sequence"/>
</dbReference>
<sequence length="203" mass="22829">MDELAQYPKVNRFCPLAGKVEVTSLLLFSLISTPTLSSTAADDIEEDLSFLEEVEADVFSESKYPHSDAEYSDNKDEDFENYDDFEVPLSFSHEEAEEDEIAKIDEKDVVVLTDGNFSDFVDENKYVMVEFYAPWCGHCKALASEYAAAATELKAENVKLVKVDATEENELAEKYEIQGFPTGFIKKDEANGDKRTLIVSLDN</sequence>
<evidence type="ECO:0000256" key="1">
    <source>
        <dbReference type="ARBA" id="ARBA00006347"/>
    </source>
</evidence>
<evidence type="ECO:0000259" key="2">
    <source>
        <dbReference type="PROSITE" id="PS51352"/>
    </source>
</evidence>
<keyword evidence="4" id="KW-1185">Reference proteome</keyword>
<gene>
    <name evidence="3" type="ORF">Fot_48473</name>
</gene>
<evidence type="ECO:0000313" key="3">
    <source>
        <dbReference type="EMBL" id="KAL2472737.1"/>
    </source>
</evidence>
<dbReference type="CDD" id="cd02961">
    <property type="entry name" value="PDI_a_family"/>
    <property type="match status" value="1"/>
</dbReference>
<evidence type="ECO:0000313" key="4">
    <source>
        <dbReference type="Proteomes" id="UP001604277"/>
    </source>
</evidence>
<dbReference type="Gene3D" id="3.40.30.10">
    <property type="entry name" value="Glutaredoxin"/>
    <property type="match status" value="1"/>
</dbReference>
<dbReference type="PROSITE" id="PS51352">
    <property type="entry name" value="THIOREDOXIN_2"/>
    <property type="match status" value="1"/>
</dbReference>
<feature type="domain" description="Thioredoxin" evidence="2">
    <location>
        <begin position="90"/>
        <end position="203"/>
    </location>
</feature>
<comment type="similarity">
    <text evidence="1">Belongs to the protein disulfide isomerase family.</text>
</comment>
<dbReference type="Pfam" id="PF00085">
    <property type="entry name" value="Thioredoxin"/>
    <property type="match status" value="1"/>
</dbReference>
<protein>
    <submittedName>
        <fullName evidence="3">Protein disulfide isomerase-like 1-3</fullName>
    </submittedName>
</protein>
<accession>A0ABD1Q991</accession>